<dbReference type="Gene3D" id="1.20.1440.130">
    <property type="entry name" value="VKOR domain"/>
    <property type="match status" value="1"/>
</dbReference>
<evidence type="ECO:0000313" key="14">
    <source>
        <dbReference type="Proteomes" id="UP001302316"/>
    </source>
</evidence>
<keyword evidence="9" id="KW-0676">Redox-active center</keyword>
<protein>
    <submittedName>
        <fullName evidence="13">Vitamin K epoxide reductase family protein</fullName>
    </submittedName>
</protein>
<name>A0AAP6JES2_9GAMM</name>
<evidence type="ECO:0000256" key="9">
    <source>
        <dbReference type="ARBA" id="ARBA00023284"/>
    </source>
</evidence>
<feature type="transmembrane region" description="Helical" evidence="11">
    <location>
        <begin position="166"/>
        <end position="187"/>
    </location>
</feature>
<keyword evidence="4" id="KW-0874">Quinone</keyword>
<sequence length="296" mass="32799">MARKHRRKQQSASRSRRRSRSPKVQRQPDWPILGLAAFGMLITGWLTVIASTTGDMPLCAAGSGCDIILGSRWSTLFGVPVALFGFLAYALIAFVSFEMRPSVKRWRWQWVVALVGLTVSVYLTLLGLVELRALCPWCMTSLATIAAIFIWLTLKRPQAAPGGRWRDWLINTGSLAAVVVIIMQLHYSGLLTPGMGREDPELQALAQHLDESGARFYGAYWCPACQEQEDLFGASADRLPYVECHPRGRGGLTAAACITAGIESYPTWIIDGERHEGILSTEELSDLSGFRWRGED</sequence>
<feature type="transmembrane region" description="Helical" evidence="11">
    <location>
        <begin position="109"/>
        <end position="128"/>
    </location>
</feature>
<evidence type="ECO:0000256" key="3">
    <source>
        <dbReference type="ARBA" id="ARBA00022692"/>
    </source>
</evidence>
<dbReference type="GO" id="GO:0048038">
    <property type="term" value="F:quinone binding"/>
    <property type="evidence" value="ECO:0007669"/>
    <property type="project" value="UniProtKB-KW"/>
</dbReference>
<evidence type="ECO:0000256" key="5">
    <source>
        <dbReference type="ARBA" id="ARBA00022989"/>
    </source>
</evidence>
<keyword evidence="6" id="KW-0560">Oxidoreductase</keyword>
<evidence type="ECO:0000256" key="11">
    <source>
        <dbReference type="SAM" id="Phobius"/>
    </source>
</evidence>
<evidence type="ECO:0000313" key="13">
    <source>
        <dbReference type="EMBL" id="MEA5445508.1"/>
    </source>
</evidence>
<evidence type="ECO:0000256" key="7">
    <source>
        <dbReference type="ARBA" id="ARBA00023136"/>
    </source>
</evidence>
<comment type="subcellular location">
    <subcellularLocation>
        <location evidence="1">Membrane</location>
        <topology evidence="1">Multi-pass membrane protein</topology>
    </subcellularLocation>
</comment>
<feature type="compositionally biased region" description="Basic residues" evidence="10">
    <location>
        <begin position="1"/>
        <end position="23"/>
    </location>
</feature>
<dbReference type="EMBL" id="JAYGII010000011">
    <property type="protein sequence ID" value="MEA5445508.1"/>
    <property type="molecule type" value="Genomic_DNA"/>
</dbReference>
<evidence type="ECO:0000256" key="8">
    <source>
        <dbReference type="ARBA" id="ARBA00023157"/>
    </source>
</evidence>
<accession>A0AAP6JES2</accession>
<evidence type="ECO:0000256" key="2">
    <source>
        <dbReference type="ARBA" id="ARBA00006214"/>
    </source>
</evidence>
<organism evidence="13 14">
    <name type="scientific">Natronospira elongata</name>
    <dbReference type="NCBI Taxonomy" id="3110268"/>
    <lineage>
        <taxon>Bacteria</taxon>
        <taxon>Pseudomonadati</taxon>
        <taxon>Pseudomonadota</taxon>
        <taxon>Gammaproteobacteria</taxon>
        <taxon>Natronospirales</taxon>
        <taxon>Natronospiraceae</taxon>
        <taxon>Natronospira</taxon>
    </lineage>
</organism>
<dbReference type="GO" id="GO:0016491">
    <property type="term" value="F:oxidoreductase activity"/>
    <property type="evidence" value="ECO:0007669"/>
    <property type="project" value="UniProtKB-KW"/>
</dbReference>
<dbReference type="SMART" id="SM00756">
    <property type="entry name" value="VKc"/>
    <property type="match status" value="1"/>
</dbReference>
<dbReference type="InterPro" id="IPR036249">
    <property type="entry name" value="Thioredoxin-like_sf"/>
</dbReference>
<dbReference type="CDD" id="cd12916">
    <property type="entry name" value="VKOR_1"/>
    <property type="match status" value="1"/>
</dbReference>
<dbReference type="RefSeq" id="WP_346051137.1">
    <property type="nucleotide sequence ID" value="NZ_JAYGII010000011.1"/>
</dbReference>
<dbReference type="Pfam" id="PF07884">
    <property type="entry name" value="VKOR"/>
    <property type="match status" value="1"/>
</dbReference>
<keyword evidence="3 11" id="KW-0812">Transmembrane</keyword>
<evidence type="ECO:0000259" key="12">
    <source>
        <dbReference type="SMART" id="SM00756"/>
    </source>
</evidence>
<comment type="caution">
    <text evidence="13">The sequence shown here is derived from an EMBL/GenBank/DDBJ whole genome shotgun (WGS) entry which is preliminary data.</text>
</comment>
<reference evidence="13 14" key="1">
    <citation type="submission" date="2023-12" db="EMBL/GenBank/DDBJ databases">
        <title>Whole-genome sequencing of halo(alkali)philic microorganisms from hypersaline lakes.</title>
        <authorList>
            <person name="Sorokin D.Y."/>
            <person name="Merkel A.Y."/>
            <person name="Messina E."/>
            <person name="Yakimov M."/>
        </authorList>
    </citation>
    <scope>NUCLEOTIDE SEQUENCE [LARGE SCALE GENOMIC DNA]</scope>
    <source>
        <strain evidence="13 14">AB-CW1</strain>
    </source>
</reference>
<proteinExistence type="inferred from homology"/>
<dbReference type="PANTHER" id="PTHR34573">
    <property type="entry name" value="VKC DOMAIN-CONTAINING PROTEIN"/>
    <property type="match status" value="1"/>
</dbReference>
<keyword evidence="7 11" id="KW-0472">Membrane</keyword>
<feature type="transmembrane region" description="Helical" evidence="11">
    <location>
        <begin position="134"/>
        <end position="154"/>
    </location>
</feature>
<evidence type="ECO:0000256" key="6">
    <source>
        <dbReference type="ARBA" id="ARBA00023002"/>
    </source>
</evidence>
<keyword evidence="14" id="KW-1185">Reference proteome</keyword>
<keyword evidence="5 11" id="KW-1133">Transmembrane helix</keyword>
<dbReference type="InterPro" id="IPR044698">
    <property type="entry name" value="VKOR/LTO1"/>
</dbReference>
<dbReference type="SUPFAM" id="SSF52833">
    <property type="entry name" value="Thioredoxin-like"/>
    <property type="match status" value="1"/>
</dbReference>
<feature type="region of interest" description="Disordered" evidence="10">
    <location>
        <begin position="1"/>
        <end position="26"/>
    </location>
</feature>
<evidence type="ECO:0000256" key="10">
    <source>
        <dbReference type="SAM" id="MobiDB-lite"/>
    </source>
</evidence>
<dbReference type="InterPro" id="IPR038354">
    <property type="entry name" value="VKOR_sf"/>
</dbReference>
<feature type="transmembrane region" description="Helical" evidence="11">
    <location>
        <begin position="77"/>
        <end position="97"/>
    </location>
</feature>
<evidence type="ECO:0000256" key="4">
    <source>
        <dbReference type="ARBA" id="ARBA00022719"/>
    </source>
</evidence>
<gene>
    <name evidence="13" type="ORF">VCB98_06720</name>
</gene>
<evidence type="ECO:0000256" key="1">
    <source>
        <dbReference type="ARBA" id="ARBA00004141"/>
    </source>
</evidence>
<dbReference type="InterPro" id="IPR012932">
    <property type="entry name" value="VKOR"/>
</dbReference>
<keyword evidence="8" id="KW-1015">Disulfide bond</keyword>
<dbReference type="PANTHER" id="PTHR34573:SF1">
    <property type="entry name" value="VITAMIN K EPOXIDE REDUCTASE DOMAIN-CONTAINING PROTEIN"/>
    <property type="match status" value="1"/>
</dbReference>
<dbReference type="AlphaFoldDB" id="A0AAP6JES2"/>
<dbReference type="Proteomes" id="UP001302316">
    <property type="component" value="Unassembled WGS sequence"/>
</dbReference>
<feature type="domain" description="Vitamin K epoxide reductase" evidence="12">
    <location>
        <begin position="25"/>
        <end position="156"/>
    </location>
</feature>
<dbReference type="GO" id="GO:0016020">
    <property type="term" value="C:membrane"/>
    <property type="evidence" value="ECO:0007669"/>
    <property type="project" value="UniProtKB-SubCell"/>
</dbReference>
<dbReference type="Gene3D" id="3.40.30.10">
    <property type="entry name" value="Glutaredoxin"/>
    <property type="match status" value="1"/>
</dbReference>
<comment type="similarity">
    <text evidence="2">Belongs to the VKOR family.</text>
</comment>